<dbReference type="AlphaFoldDB" id="A0A449CY39"/>
<feature type="compositionally biased region" description="Polar residues" evidence="2">
    <location>
        <begin position="254"/>
        <end position="275"/>
    </location>
</feature>
<reference evidence="3 4" key="1">
    <citation type="submission" date="2019-02" db="EMBL/GenBank/DDBJ databases">
        <authorList>
            <consortium name="Pathogen Informatics"/>
        </authorList>
    </citation>
    <scope>NUCLEOTIDE SEQUENCE [LARGE SCALE GENOMIC DNA]</scope>
    <source>
        <strain evidence="3 4">3012STDY7078520</strain>
    </source>
</reference>
<dbReference type="InterPro" id="IPR027417">
    <property type="entry name" value="P-loop_NTPase"/>
</dbReference>
<accession>A0A449CY39</accession>
<proteinExistence type="predicted"/>
<gene>
    <name evidence="3" type="primary">potA_1</name>
    <name evidence="3" type="ORF">NCTC12391_00009</name>
</gene>
<dbReference type="PANTHER" id="PTHR42781">
    <property type="entry name" value="SPERMIDINE/PUTRESCINE IMPORT ATP-BINDING PROTEIN POTA"/>
    <property type="match status" value="1"/>
</dbReference>
<protein>
    <submittedName>
        <fullName evidence="3">Spermidine/putrescine import ATP-binding protein PotA</fullName>
        <ecNumber evidence="3">3.6.3.31</ecNumber>
    </submittedName>
</protein>
<evidence type="ECO:0000256" key="2">
    <source>
        <dbReference type="SAM" id="MobiDB-lite"/>
    </source>
</evidence>
<evidence type="ECO:0000313" key="4">
    <source>
        <dbReference type="Proteomes" id="UP000386281"/>
    </source>
</evidence>
<sequence>MAALERPPKRRVPAQAGWRRQDRTAPSVDEALELVRPHRIGRPQAGDALGRSAAAGSRSLGALVARPGCSSSTKPSRLSTSRSRDRLRLELRRLTRELGLTVIHVTHDRQEALALADRVAVLRDGRIAEVGPPAQILRAPRSPFVAEFLSDATLVSGSIDAGVFTADDHPLTVDCDPVSDDGRVLVAIVPDAVRLSSLDDTAGIAAADPRTEHGVRSRTQEDHRATVRSSLFTATGSDLVIDWHGLEMRVRTASGTIATRTRPSSDTGSQSTVSGWSRGEHSGVDAAGHEGGVGEELRDERRPRRPEDLGRRPDLRDASIAEHSDPVGQGECLLPVMGDVDDGETEFAGEPTQFEPQAVTERLVESREGFVERSTRGRATSARASAIRCR</sequence>
<dbReference type="PANTHER" id="PTHR42781:SF4">
    <property type="entry name" value="SPERMIDINE_PUTRESCINE IMPORT ATP-BINDING PROTEIN POTA"/>
    <property type="match status" value="1"/>
</dbReference>
<dbReference type="InterPro" id="IPR050093">
    <property type="entry name" value="ABC_SmlMolc_Importer"/>
</dbReference>
<dbReference type="GO" id="GO:0016787">
    <property type="term" value="F:hydrolase activity"/>
    <property type="evidence" value="ECO:0007669"/>
    <property type="project" value="UniProtKB-KW"/>
</dbReference>
<organism evidence="3 4">
    <name type="scientific">Brevibacterium casei</name>
    <dbReference type="NCBI Taxonomy" id="33889"/>
    <lineage>
        <taxon>Bacteria</taxon>
        <taxon>Bacillati</taxon>
        <taxon>Actinomycetota</taxon>
        <taxon>Actinomycetes</taxon>
        <taxon>Micrococcales</taxon>
        <taxon>Brevibacteriaceae</taxon>
        <taxon>Brevibacterium</taxon>
    </lineage>
</organism>
<feature type="compositionally biased region" description="Basic and acidic residues" evidence="2">
    <location>
        <begin position="295"/>
        <end position="325"/>
    </location>
</feature>
<dbReference type="SUPFAM" id="SSF52540">
    <property type="entry name" value="P-loop containing nucleoside triphosphate hydrolases"/>
    <property type="match status" value="1"/>
</dbReference>
<feature type="region of interest" description="Disordered" evidence="2">
    <location>
        <begin position="254"/>
        <end position="331"/>
    </location>
</feature>
<feature type="region of interest" description="Disordered" evidence="2">
    <location>
        <begin position="370"/>
        <end position="390"/>
    </location>
</feature>
<feature type="compositionally biased region" description="Low complexity" evidence="2">
    <location>
        <begin position="70"/>
        <end position="81"/>
    </location>
</feature>
<evidence type="ECO:0000313" key="3">
    <source>
        <dbReference type="EMBL" id="VEW10173.1"/>
    </source>
</evidence>
<keyword evidence="3" id="KW-0067">ATP-binding</keyword>
<feature type="region of interest" description="Disordered" evidence="2">
    <location>
        <begin position="1"/>
        <end position="52"/>
    </location>
</feature>
<dbReference type="Proteomes" id="UP000386281">
    <property type="component" value="Unassembled WGS sequence"/>
</dbReference>
<keyword evidence="3" id="KW-0378">Hydrolase</keyword>
<evidence type="ECO:0000256" key="1">
    <source>
        <dbReference type="ARBA" id="ARBA00022448"/>
    </source>
</evidence>
<dbReference type="Gene3D" id="3.40.50.300">
    <property type="entry name" value="P-loop containing nucleotide triphosphate hydrolases"/>
    <property type="match status" value="1"/>
</dbReference>
<feature type="compositionally biased region" description="Low complexity" evidence="2">
    <location>
        <begin position="377"/>
        <end position="390"/>
    </location>
</feature>
<dbReference type="AntiFam" id="ANF00095">
    <property type="entry name" value="Shadow ORF (opposite ABC transporters)"/>
</dbReference>
<dbReference type="GO" id="GO:0005524">
    <property type="term" value="F:ATP binding"/>
    <property type="evidence" value="ECO:0007669"/>
    <property type="project" value="UniProtKB-KW"/>
</dbReference>
<feature type="region of interest" description="Disordered" evidence="2">
    <location>
        <begin position="64"/>
        <end position="84"/>
    </location>
</feature>
<dbReference type="EC" id="3.6.3.31" evidence="3"/>
<dbReference type="EMBL" id="CAACXN010000003">
    <property type="protein sequence ID" value="VEW10173.1"/>
    <property type="molecule type" value="Genomic_DNA"/>
</dbReference>
<keyword evidence="1" id="KW-0813">Transport</keyword>
<keyword evidence="3" id="KW-0547">Nucleotide-binding</keyword>
<name>A0A449CY39_9MICO</name>